<evidence type="ECO:0000313" key="2">
    <source>
        <dbReference type="EMBL" id="MBA5635858.1"/>
    </source>
</evidence>
<feature type="domain" description="Flagellar hook-associated protein 2 C-terminal" evidence="1">
    <location>
        <begin position="72"/>
        <end position="236"/>
    </location>
</feature>
<organism evidence="2 3">
    <name type="scientific">Rugamonas brunnea</name>
    <dbReference type="NCBI Taxonomy" id="2758569"/>
    <lineage>
        <taxon>Bacteria</taxon>
        <taxon>Pseudomonadati</taxon>
        <taxon>Pseudomonadota</taxon>
        <taxon>Betaproteobacteria</taxon>
        <taxon>Burkholderiales</taxon>
        <taxon>Oxalobacteraceae</taxon>
        <taxon>Telluria group</taxon>
        <taxon>Rugamonas</taxon>
    </lineage>
</organism>
<evidence type="ECO:0000313" key="3">
    <source>
        <dbReference type="Proteomes" id="UP000534388"/>
    </source>
</evidence>
<dbReference type="Proteomes" id="UP000534388">
    <property type="component" value="Unassembled WGS sequence"/>
</dbReference>
<keyword evidence="3" id="KW-1185">Reference proteome</keyword>
<proteinExistence type="predicted"/>
<dbReference type="GO" id="GO:0009421">
    <property type="term" value="C:bacterial-type flagellum filament cap"/>
    <property type="evidence" value="ECO:0007669"/>
    <property type="project" value="InterPro"/>
</dbReference>
<dbReference type="GO" id="GO:0007155">
    <property type="term" value="P:cell adhesion"/>
    <property type="evidence" value="ECO:0007669"/>
    <property type="project" value="InterPro"/>
</dbReference>
<evidence type="ECO:0000259" key="1">
    <source>
        <dbReference type="Pfam" id="PF07195"/>
    </source>
</evidence>
<keyword evidence="2" id="KW-0969">Cilium</keyword>
<reference evidence="2 3" key="1">
    <citation type="submission" date="2020-07" db="EMBL/GenBank/DDBJ databases">
        <title>Novel species isolated from subtropical streams in China.</title>
        <authorList>
            <person name="Lu H."/>
        </authorList>
    </citation>
    <scope>NUCLEOTIDE SEQUENCE [LARGE SCALE GENOMIC DNA]</scope>
    <source>
        <strain evidence="2 3">LX20W</strain>
    </source>
</reference>
<protein>
    <submittedName>
        <fullName evidence="2">Flagellar filament capping protein FliD</fullName>
    </submittedName>
</protein>
<dbReference type="PANTHER" id="PTHR30288">
    <property type="entry name" value="FLAGELLAR CAP/ASSEMBLY PROTEIN FLID"/>
    <property type="match status" value="1"/>
</dbReference>
<sequence length="262" mass="26024">MATSSINANNAAGTAPSTDVYNRVQQTLSSQNTGVAKLNATLARDQTRLSGLGQLQSALSTFQAQAASLAGGKAATTTPDATQTGKNVRAFVAAFNQLNQKMLALQGGDLKGDVALGQVSRQMAQLLKTGGDGVAAGALAKAGVTLDASGNLQVDDKKLAAALAADAGGVAKLLSNGGKGMADQLAAKAGAFTADNSVIRREASTLNKEITAINGKRSVLSKALTTQANALAALYTQQAQTGGGGLLGGTGGATGTAFDFLA</sequence>
<gene>
    <name evidence="2" type="primary">fliD</name>
    <name evidence="2" type="ORF">H3H37_02190</name>
</gene>
<dbReference type="AlphaFoldDB" id="A0A7W2ENQ7"/>
<keyword evidence="2" id="KW-0282">Flagellum</keyword>
<dbReference type="RefSeq" id="WP_182159664.1">
    <property type="nucleotide sequence ID" value="NZ_JACEZT010000001.1"/>
</dbReference>
<dbReference type="Pfam" id="PF07195">
    <property type="entry name" value="FliD_C"/>
    <property type="match status" value="1"/>
</dbReference>
<keyword evidence="2" id="KW-0966">Cell projection</keyword>
<comment type="caution">
    <text evidence="2">The sequence shown here is derived from an EMBL/GenBank/DDBJ whole genome shotgun (WGS) entry which is preliminary data.</text>
</comment>
<accession>A0A7W2ENQ7</accession>
<dbReference type="GO" id="GO:0071973">
    <property type="term" value="P:bacterial-type flagellum-dependent cell motility"/>
    <property type="evidence" value="ECO:0007669"/>
    <property type="project" value="TreeGrafter"/>
</dbReference>
<dbReference type="PANTHER" id="PTHR30288:SF0">
    <property type="entry name" value="FLAGELLAR HOOK-ASSOCIATED PROTEIN 2"/>
    <property type="match status" value="1"/>
</dbReference>
<name>A0A7W2ENQ7_9BURK</name>
<dbReference type="InterPro" id="IPR010809">
    <property type="entry name" value="FliD_C"/>
</dbReference>
<dbReference type="EMBL" id="JACEZT010000001">
    <property type="protein sequence ID" value="MBA5635858.1"/>
    <property type="molecule type" value="Genomic_DNA"/>
</dbReference>
<dbReference type="InterPro" id="IPR040026">
    <property type="entry name" value="FliD"/>
</dbReference>